<evidence type="ECO:0000313" key="2">
    <source>
        <dbReference type="Proteomes" id="UP001548832"/>
    </source>
</evidence>
<gene>
    <name evidence="1" type="ORF">ABVQ20_16870</name>
</gene>
<evidence type="ECO:0000313" key="1">
    <source>
        <dbReference type="EMBL" id="MET2828654.1"/>
    </source>
</evidence>
<dbReference type="RefSeq" id="WP_354460645.1">
    <property type="nucleotide sequence ID" value="NZ_JBEWSZ010000001.1"/>
</dbReference>
<sequence>MLEWARTAKTGVQFFARLALKGVASDAMRSFAQTFRANLVAKGVADDDEAVWSIIPRLLILEFDFESGAPQARSHAVTIARQVALETL</sequence>
<name>A0ABV2DF37_9HYPH</name>
<dbReference type="EMBL" id="JBEWSZ010000001">
    <property type="protein sequence ID" value="MET2828654.1"/>
    <property type="molecule type" value="Genomic_DNA"/>
</dbReference>
<protein>
    <submittedName>
        <fullName evidence="1">Uncharacterized protein</fullName>
    </submittedName>
</protein>
<organism evidence="1 2">
    <name type="scientific">Mesorhizobium shangrilense</name>
    <dbReference type="NCBI Taxonomy" id="460060"/>
    <lineage>
        <taxon>Bacteria</taxon>
        <taxon>Pseudomonadati</taxon>
        <taxon>Pseudomonadota</taxon>
        <taxon>Alphaproteobacteria</taxon>
        <taxon>Hyphomicrobiales</taxon>
        <taxon>Phyllobacteriaceae</taxon>
        <taxon>Mesorhizobium</taxon>
    </lineage>
</organism>
<dbReference type="Proteomes" id="UP001548832">
    <property type="component" value="Unassembled WGS sequence"/>
</dbReference>
<accession>A0ABV2DF37</accession>
<reference evidence="1 2" key="1">
    <citation type="submission" date="2024-06" db="EMBL/GenBank/DDBJ databases">
        <authorList>
            <person name="Kim D.-U."/>
        </authorList>
    </citation>
    <scope>NUCLEOTIDE SEQUENCE [LARGE SCALE GENOMIC DNA]</scope>
    <source>
        <strain evidence="1 2">KACC15460</strain>
    </source>
</reference>
<proteinExistence type="predicted"/>
<keyword evidence="2" id="KW-1185">Reference proteome</keyword>
<comment type="caution">
    <text evidence="1">The sequence shown here is derived from an EMBL/GenBank/DDBJ whole genome shotgun (WGS) entry which is preliminary data.</text>
</comment>